<dbReference type="RefSeq" id="WP_248252034.1">
    <property type="nucleotide sequence ID" value="NZ_JAIWJX010000002.1"/>
</dbReference>
<reference evidence="2" key="1">
    <citation type="submission" date="2021-09" db="EMBL/GenBank/DDBJ databases">
        <title>Genome analysis of Fictibacillus sp. KIGAM418 isolated from marine sediment.</title>
        <authorList>
            <person name="Seo M.-J."/>
            <person name="Cho E.-S."/>
            <person name="Hwang C.Y."/>
        </authorList>
    </citation>
    <scope>NUCLEOTIDE SEQUENCE</scope>
    <source>
        <strain evidence="2">KIGAM418</strain>
    </source>
</reference>
<keyword evidence="1" id="KW-0732">Signal</keyword>
<accession>A0A9X2BBY3</accession>
<sequence length="134" mass="15134">MIKKSGFILVFFVLSMLIPTTAYAGWDYQGSDVFTKQSKNFKSGGGSFKFCLSKNSKEGSYRLMEEDPFNPDDWVSYEEKDPTGYEPSFPNIGFDSKGCVVYHNISKYVDGTDGQAELYIKKWTGGNSKVYAYD</sequence>
<evidence type="ECO:0000313" key="2">
    <source>
        <dbReference type="EMBL" id="MCK6256344.1"/>
    </source>
</evidence>
<dbReference type="Proteomes" id="UP001139011">
    <property type="component" value="Unassembled WGS sequence"/>
</dbReference>
<feature type="chain" id="PRO_5040953857" evidence="1">
    <location>
        <begin position="25"/>
        <end position="134"/>
    </location>
</feature>
<gene>
    <name evidence="2" type="ORF">LCY76_07015</name>
</gene>
<protein>
    <submittedName>
        <fullName evidence="2">Uncharacterized protein</fullName>
    </submittedName>
</protein>
<dbReference type="AlphaFoldDB" id="A0A9X2BBY3"/>
<proteinExistence type="predicted"/>
<feature type="signal peptide" evidence="1">
    <location>
        <begin position="1"/>
        <end position="24"/>
    </location>
</feature>
<dbReference type="EMBL" id="JAIWJX010000002">
    <property type="protein sequence ID" value="MCK6256344.1"/>
    <property type="molecule type" value="Genomic_DNA"/>
</dbReference>
<organism evidence="2 3">
    <name type="scientific">Fictibacillus marinisediminis</name>
    <dbReference type="NCBI Taxonomy" id="2878389"/>
    <lineage>
        <taxon>Bacteria</taxon>
        <taxon>Bacillati</taxon>
        <taxon>Bacillota</taxon>
        <taxon>Bacilli</taxon>
        <taxon>Bacillales</taxon>
        <taxon>Fictibacillaceae</taxon>
        <taxon>Fictibacillus</taxon>
    </lineage>
</organism>
<name>A0A9X2BBY3_9BACL</name>
<evidence type="ECO:0000256" key="1">
    <source>
        <dbReference type="SAM" id="SignalP"/>
    </source>
</evidence>
<comment type="caution">
    <text evidence="2">The sequence shown here is derived from an EMBL/GenBank/DDBJ whole genome shotgun (WGS) entry which is preliminary data.</text>
</comment>
<evidence type="ECO:0000313" key="3">
    <source>
        <dbReference type="Proteomes" id="UP001139011"/>
    </source>
</evidence>
<keyword evidence="3" id="KW-1185">Reference proteome</keyword>